<dbReference type="EMBL" id="JBHLVO010000069">
    <property type="protein sequence ID" value="MFC0275035.1"/>
    <property type="molecule type" value="Genomic_DNA"/>
</dbReference>
<evidence type="ECO:0000313" key="3">
    <source>
        <dbReference type="Proteomes" id="UP001589854"/>
    </source>
</evidence>
<dbReference type="SUPFAM" id="SSF82199">
    <property type="entry name" value="SET domain"/>
    <property type="match status" value="1"/>
</dbReference>
<evidence type="ECO:0000313" key="2">
    <source>
        <dbReference type="EMBL" id="MFC0275035.1"/>
    </source>
</evidence>
<dbReference type="InterPro" id="IPR053185">
    <property type="entry name" value="SET_domain_protein"/>
</dbReference>
<dbReference type="PANTHER" id="PTHR47332">
    <property type="entry name" value="SET DOMAIN-CONTAINING PROTEIN 5"/>
    <property type="match status" value="1"/>
</dbReference>
<comment type="caution">
    <text evidence="2">The sequence shown here is derived from an EMBL/GenBank/DDBJ whole genome shotgun (WGS) entry which is preliminary data.</text>
</comment>
<dbReference type="CDD" id="cd10540">
    <property type="entry name" value="SET_SpSet7-like"/>
    <property type="match status" value="1"/>
</dbReference>
<dbReference type="PIRSF" id="PIRSF022536">
    <property type="entry name" value="A612L_SET"/>
    <property type="match status" value="1"/>
</dbReference>
<gene>
    <name evidence="2" type="ORF">ACFFIX_27460</name>
</gene>
<name>A0ABV6GNC8_9BACI</name>
<keyword evidence="3" id="KW-1185">Reference proteome</keyword>
<dbReference type="SMART" id="SM00317">
    <property type="entry name" value="SET"/>
    <property type="match status" value="1"/>
</dbReference>
<organism evidence="2 3">
    <name type="scientific">Metabacillus herbersteinensis</name>
    <dbReference type="NCBI Taxonomy" id="283816"/>
    <lineage>
        <taxon>Bacteria</taxon>
        <taxon>Bacillati</taxon>
        <taxon>Bacillota</taxon>
        <taxon>Bacilli</taxon>
        <taxon>Bacillales</taxon>
        <taxon>Bacillaceae</taxon>
        <taxon>Metabacillus</taxon>
    </lineage>
</organism>
<dbReference type="Gene3D" id="2.170.270.10">
    <property type="entry name" value="SET domain"/>
    <property type="match status" value="1"/>
</dbReference>
<dbReference type="PANTHER" id="PTHR47332:SF4">
    <property type="entry name" value="SET DOMAIN-CONTAINING PROTEIN 5"/>
    <property type="match status" value="1"/>
</dbReference>
<accession>A0ABV6GNC8</accession>
<sequence length="126" mass="14593">MVSNSFKIKDTQKYGRGAFAICDIKKGEIIEASPVIVIPKEEVEHLNKTILSDYWFYWGEEERAIALGYGSIFNHSYTPNASFYCYLPNLTIYFYAIRDIKNGEEITTNYNGDPNDRSPLWFDVIE</sequence>
<dbReference type="InterPro" id="IPR046341">
    <property type="entry name" value="SET_dom_sf"/>
</dbReference>
<dbReference type="InterPro" id="IPR001214">
    <property type="entry name" value="SET_dom"/>
</dbReference>
<proteinExistence type="predicted"/>
<dbReference type="Proteomes" id="UP001589854">
    <property type="component" value="Unassembled WGS sequence"/>
</dbReference>
<dbReference type="PROSITE" id="PS50280">
    <property type="entry name" value="SET"/>
    <property type="match status" value="1"/>
</dbReference>
<dbReference type="InterPro" id="IPR009207">
    <property type="entry name" value="SET7_MeTrfase"/>
</dbReference>
<feature type="domain" description="SET" evidence="1">
    <location>
        <begin position="4"/>
        <end position="111"/>
    </location>
</feature>
<dbReference type="Pfam" id="PF00856">
    <property type="entry name" value="SET"/>
    <property type="match status" value="1"/>
</dbReference>
<protein>
    <submittedName>
        <fullName evidence="2">SET domain-containing protein</fullName>
    </submittedName>
</protein>
<evidence type="ECO:0000259" key="1">
    <source>
        <dbReference type="PROSITE" id="PS50280"/>
    </source>
</evidence>
<reference evidence="2 3" key="1">
    <citation type="submission" date="2024-09" db="EMBL/GenBank/DDBJ databases">
        <authorList>
            <person name="Sun Q."/>
            <person name="Mori K."/>
        </authorList>
    </citation>
    <scope>NUCLEOTIDE SEQUENCE [LARGE SCALE GENOMIC DNA]</scope>
    <source>
        <strain evidence="2 3">CCM 7228</strain>
    </source>
</reference>